<organism evidence="1">
    <name type="scientific">Arundo donax</name>
    <name type="common">Giant reed</name>
    <name type="synonym">Donax arundinaceus</name>
    <dbReference type="NCBI Taxonomy" id="35708"/>
    <lineage>
        <taxon>Eukaryota</taxon>
        <taxon>Viridiplantae</taxon>
        <taxon>Streptophyta</taxon>
        <taxon>Embryophyta</taxon>
        <taxon>Tracheophyta</taxon>
        <taxon>Spermatophyta</taxon>
        <taxon>Magnoliopsida</taxon>
        <taxon>Liliopsida</taxon>
        <taxon>Poales</taxon>
        <taxon>Poaceae</taxon>
        <taxon>PACMAD clade</taxon>
        <taxon>Arundinoideae</taxon>
        <taxon>Arundineae</taxon>
        <taxon>Arundo</taxon>
    </lineage>
</organism>
<reference evidence="1" key="2">
    <citation type="journal article" date="2015" name="Data Brief">
        <title>Shoot transcriptome of the giant reed, Arundo donax.</title>
        <authorList>
            <person name="Barrero R.A."/>
            <person name="Guerrero F.D."/>
            <person name="Moolhuijzen P."/>
            <person name="Goolsby J.A."/>
            <person name="Tidwell J."/>
            <person name="Bellgard S.E."/>
            <person name="Bellgard M.I."/>
        </authorList>
    </citation>
    <scope>NUCLEOTIDE SEQUENCE</scope>
    <source>
        <tissue evidence="1">Shoot tissue taken approximately 20 cm above the soil surface</tissue>
    </source>
</reference>
<proteinExistence type="predicted"/>
<sequence>MPDNQSTLPGPSVLTNHDSATLRVFPMYETNLILLIGPTMI</sequence>
<reference evidence="1" key="1">
    <citation type="submission" date="2014-09" db="EMBL/GenBank/DDBJ databases">
        <authorList>
            <person name="Magalhaes I.L.F."/>
            <person name="Oliveira U."/>
            <person name="Santos F.R."/>
            <person name="Vidigal T.H.D.A."/>
            <person name="Brescovit A.D."/>
            <person name="Santos A.J."/>
        </authorList>
    </citation>
    <scope>NUCLEOTIDE SEQUENCE</scope>
    <source>
        <tissue evidence="1">Shoot tissue taken approximately 20 cm above the soil surface</tissue>
    </source>
</reference>
<protein>
    <submittedName>
        <fullName evidence="1">Uncharacterized protein</fullName>
    </submittedName>
</protein>
<accession>A0A0A9FSH4</accession>
<name>A0A0A9FSH4_ARUDO</name>
<evidence type="ECO:0000313" key="1">
    <source>
        <dbReference type="EMBL" id="JAE14159.1"/>
    </source>
</evidence>
<dbReference type="AlphaFoldDB" id="A0A0A9FSH4"/>
<dbReference type="EMBL" id="GBRH01183737">
    <property type="protein sequence ID" value="JAE14159.1"/>
    <property type="molecule type" value="Transcribed_RNA"/>
</dbReference>